<feature type="region of interest" description="Disordered" evidence="1">
    <location>
        <begin position="1"/>
        <end position="41"/>
    </location>
</feature>
<name>A0A3S5BLA3_9PLAT</name>
<evidence type="ECO:0000256" key="1">
    <source>
        <dbReference type="SAM" id="MobiDB-lite"/>
    </source>
</evidence>
<dbReference type="EMBL" id="CAAALY010002471">
    <property type="protein sequence ID" value="VEL07787.1"/>
    <property type="molecule type" value="Genomic_DNA"/>
</dbReference>
<dbReference type="AlphaFoldDB" id="A0A3S5BLA3"/>
<dbReference type="Proteomes" id="UP000784294">
    <property type="component" value="Unassembled WGS sequence"/>
</dbReference>
<gene>
    <name evidence="2" type="ORF">PXEA_LOCUS1227</name>
</gene>
<keyword evidence="3" id="KW-1185">Reference proteome</keyword>
<evidence type="ECO:0000313" key="2">
    <source>
        <dbReference type="EMBL" id="VEL07787.1"/>
    </source>
</evidence>
<reference evidence="2" key="1">
    <citation type="submission" date="2018-11" db="EMBL/GenBank/DDBJ databases">
        <authorList>
            <consortium name="Pathogen Informatics"/>
        </authorList>
    </citation>
    <scope>NUCLEOTIDE SEQUENCE</scope>
</reference>
<proteinExistence type="predicted"/>
<organism evidence="2 3">
    <name type="scientific">Protopolystoma xenopodis</name>
    <dbReference type="NCBI Taxonomy" id="117903"/>
    <lineage>
        <taxon>Eukaryota</taxon>
        <taxon>Metazoa</taxon>
        <taxon>Spiralia</taxon>
        <taxon>Lophotrochozoa</taxon>
        <taxon>Platyhelminthes</taxon>
        <taxon>Monogenea</taxon>
        <taxon>Polyopisthocotylea</taxon>
        <taxon>Polystomatidea</taxon>
        <taxon>Polystomatidae</taxon>
        <taxon>Protopolystoma</taxon>
    </lineage>
</organism>
<accession>A0A3S5BLA3</accession>
<protein>
    <submittedName>
        <fullName evidence="2">Uncharacterized protein</fullName>
    </submittedName>
</protein>
<sequence length="102" mass="11763">MTTTQSRIDFSDKLPQPKFGNNGKRKDGGSINGGPEGGFVRQKYDQKNYDSYCSKKYENHLKIGQNIFNKLSRAYSDFEREYRRLETLLSSMRSSGAKGQYF</sequence>
<comment type="caution">
    <text evidence="2">The sequence shown here is derived from an EMBL/GenBank/DDBJ whole genome shotgun (WGS) entry which is preliminary data.</text>
</comment>
<evidence type="ECO:0000313" key="3">
    <source>
        <dbReference type="Proteomes" id="UP000784294"/>
    </source>
</evidence>